<dbReference type="AlphaFoldDB" id="A0A164KMS4"/>
<dbReference type="Proteomes" id="UP000076482">
    <property type="component" value="Unassembled WGS sequence"/>
</dbReference>
<protein>
    <submittedName>
        <fullName evidence="1">Uncharacterized protein</fullName>
    </submittedName>
</protein>
<comment type="caution">
    <text evidence="1">The sequence shown here is derived from an EMBL/GenBank/DDBJ whole genome shotgun (WGS) entry which is preliminary data.</text>
</comment>
<reference evidence="1 2" key="1">
    <citation type="submission" date="2015-09" db="EMBL/GenBank/DDBJ databases">
        <title>Bacillus cereus food isolates.</title>
        <authorList>
            <person name="Boekhorst J."/>
        </authorList>
    </citation>
    <scope>NUCLEOTIDE SEQUENCE [LARGE SCALE GENOMIC DNA]</scope>
    <source>
        <strain evidence="1 2">B4088</strain>
    </source>
</reference>
<evidence type="ECO:0000313" key="2">
    <source>
        <dbReference type="Proteomes" id="UP000076482"/>
    </source>
</evidence>
<gene>
    <name evidence="1" type="ORF">B4088_6171</name>
</gene>
<dbReference type="RefSeq" id="WP_063263436.1">
    <property type="nucleotide sequence ID" value="NZ_LJKE01000127.1"/>
</dbReference>
<evidence type="ECO:0000313" key="1">
    <source>
        <dbReference type="EMBL" id="KZD51036.1"/>
    </source>
</evidence>
<dbReference type="PATRIC" id="fig|1396.535.peg.6867"/>
<name>A0A164KMS4_BACCE</name>
<dbReference type="EMBL" id="LJKE01000127">
    <property type="protein sequence ID" value="KZD51036.1"/>
    <property type="molecule type" value="Genomic_DNA"/>
</dbReference>
<organism evidence="1 2">
    <name type="scientific">Bacillus cereus</name>
    <dbReference type="NCBI Taxonomy" id="1396"/>
    <lineage>
        <taxon>Bacteria</taxon>
        <taxon>Bacillati</taxon>
        <taxon>Bacillota</taxon>
        <taxon>Bacilli</taxon>
        <taxon>Bacillales</taxon>
        <taxon>Bacillaceae</taxon>
        <taxon>Bacillus</taxon>
        <taxon>Bacillus cereus group</taxon>
    </lineage>
</organism>
<accession>A0A164KMS4</accession>
<proteinExistence type="predicted"/>
<sequence length="122" mass="14945">MLKYKHDEEQRQYLQGKIDKLRRENELGSTLESQFMANEWTIKQYEMMMNEKKASDDYVSVELTDEERQRHDKREKAAEELHRIQCIKSYIYHLKQEMERQEYMLNKAEADMHENGLGHFLR</sequence>